<accession>R7ZY70</accession>
<dbReference type="Proteomes" id="UP000013909">
    <property type="component" value="Unassembled WGS sequence"/>
</dbReference>
<reference evidence="1 2" key="1">
    <citation type="submission" date="2013-02" db="EMBL/GenBank/DDBJ databases">
        <title>A novel strain isolated from Lonar lake, Maharashtra, India.</title>
        <authorList>
            <person name="Singh A."/>
        </authorList>
    </citation>
    <scope>NUCLEOTIDE SEQUENCE [LARGE SCALE GENOMIC DNA]</scope>
    <source>
        <strain evidence="1 2">AK24</strain>
    </source>
</reference>
<protein>
    <submittedName>
        <fullName evidence="1">Uncharacterized protein</fullName>
    </submittedName>
</protein>
<dbReference type="AlphaFoldDB" id="R7ZY70"/>
<sequence>MAFKENSDMKRKREWVDPTIRIIDVSNGSGSDVDGEGDEVDS</sequence>
<dbReference type="EMBL" id="AQHR01000021">
    <property type="protein sequence ID" value="EON78978.1"/>
    <property type="molecule type" value="Genomic_DNA"/>
</dbReference>
<name>R7ZY70_9BACT</name>
<gene>
    <name evidence="1" type="ORF">ADIS_0571</name>
</gene>
<proteinExistence type="predicted"/>
<evidence type="ECO:0000313" key="1">
    <source>
        <dbReference type="EMBL" id="EON78978.1"/>
    </source>
</evidence>
<organism evidence="1 2">
    <name type="scientific">Lunatimonas lonarensis</name>
    <dbReference type="NCBI Taxonomy" id="1232681"/>
    <lineage>
        <taxon>Bacteria</taxon>
        <taxon>Pseudomonadati</taxon>
        <taxon>Bacteroidota</taxon>
        <taxon>Cytophagia</taxon>
        <taxon>Cytophagales</taxon>
        <taxon>Cyclobacteriaceae</taxon>
    </lineage>
</organism>
<dbReference type="STRING" id="1232681.ADIS_0571"/>
<comment type="caution">
    <text evidence="1">The sequence shown here is derived from an EMBL/GenBank/DDBJ whole genome shotgun (WGS) entry which is preliminary data.</text>
</comment>
<keyword evidence="2" id="KW-1185">Reference proteome</keyword>
<evidence type="ECO:0000313" key="2">
    <source>
        <dbReference type="Proteomes" id="UP000013909"/>
    </source>
</evidence>